<protein>
    <submittedName>
        <fullName evidence="1">Uncharacterized protein</fullName>
    </submittedName>
</protein>
<evidence type="ECO:0000313" key="1">
    <source>
        <dbReference type="EMBL" id="TDO19917.1"/>
    </source>
</evidence>
<sequence length="277" mass="30453">MNLKKKILLTGIIGSGVIASTVFVSCNNSVPTPASNNITNFDIQNLIAENSITFQAKASARNMSAQDAVALLNSTEGNTKTLAQQFSWLEQLLESNDLSRFNNITLTAMSAQVSNLIHSPERSNTIQVTLAGKFNSQNVSITFFISNFLNASSTNEDWETQSAAMTQNKTFNETVYTMDLKALGPDFTLVKYVQTINSNSSKSDAVVALKNILVAAKVITEEQRVQLSIEGSFIVNNETVFMFLQPNEALNGFSLMFHYRLNSSYPLFAEVKIKFAA</sequence>
<gene>
    <name evidence="1" type="ORF">EI74_0557</name>
</gene>
<proteinExistence type="predicted"/>
<accession>A0A4R6IE65</accession>
<dbReference type="AlphaFoldDB" id="A0A4R6IE65"/>
<dbReference type="RefSeq" id="WP_094254718.1">
    <property type="nucleotide sequence ID" value="NZ_NNCE01000004.1"/>
</dbReference>
<keyword evidence="2" id="KW-1185">Reference proteome</keyword>
<dbReference type="Proteomes" id="UP000295518">
    <property type="component" value="Unassembled WGS sequence"/>
</dbReference>
<reference evidence="1 2" key="1">
    <citation type="submission" date="2019-03" db="EMBL/GenBank/DDBJ databases">
        <title>Genomic Encyclopedia of Archaeal and Bacterial Type Strains, Phase II (KMG-II): from individual species to whole genera.</title>
        <authorList>
            <person name="Goeker M."/>
        </authorList>
    </citation>
    <scope>NUCLEOTIDE SEQUENCE [LARGE SCALE GENOMIC DNA]</scope>
    <source>
        <strain evidence="1 2">ATCC 700618</strain>
    </source>
</reference>
<dbReference type="EMBL" id="SNWN01000012">
    <property type="protein sequence ID" value="TDO19917.1"/>
    <property type="molecule type" value="Genomic_DNA"/>
</dbReference>
<dbReference type="PROSITE" id="PS51257">
    <property type="entry name" value="PROKAR_LIPOPROTEIN"/>
    <property type="match status" value="1"/>
</dbReference>
<comment type="caution">
    <text evidence="1">The sequence shown here is derived from an EMBL/GenBank/DDBJ whole genome shotgun (WGS) entry which is preliminary data.</text>
</comment>
<evidence type="ECO:0000313" key="2">
    <source>
        <dbReference type="Proteomes" id="UP000295518"/>
    </source>
</evidence>
<organism evidence="1 2">
    <name type="scientific">Mycoplasma testudineum</name>
    <dbReference type="NCBI Taxonomy" id="244584"/>
    <lineage>
        <taxon>Bacteria</taxon>
        <taxon>Bacillati</taxon>
        <taxon>Mycoplasmatota</taxon>
        <taxon>Mollicutes</taxon>
        <taxon>Mycoplasmataceae</taxon>
        <taxon>Mycoplasma</taxon>
    </lineage>
</organism>
<name>A0A4R6IE65_9MOLU</name>